<keyword evidence="1" id="KW-0378">Hydrolase</keyword>
<keyword evidence="2" id="KW-1185">Reference proteome</keyword>
<name>A0A4P6YB22_9FLAO</name>
<proteinExistence type="predicted"/>
<dbReference type="InterPro" id="IPR019064">
    <property type="entry name" value="Restrct_endonuc_II_NlaIV"/>
</dbReference>
<dbReference type="OrthoDB" id="2057768at2"/>
<dbReference type="Pfam" id="PF09564">
    <property type="entry name" value="RE_NgoBV"/>
    <property type="match status" value="1"/>
</dbReference>
<gene>
    <name evidence="1" type="ORF">E1750_11315</name>
</gene>
<dbReference type="AlphaFoldDB" id="A0A4P6YB22"/>
<sequence>MKLTAGQLYKKLVTDNNLIGQKGKITFNLMNITLEVETKDTVGNLVQEWIKAWMLKENIDFGDPPNTQDFPDFQLDLTDPKKGLLEVKCFDYDASPNFDIAAFLAYRRSLLEYPFRLDSDYLIVGYSMQGTDIIIKDVWLKKVWEICGPSEQWALRCNVKQGEPTNIRPIKWYDNSRTTFKPFNNAKEFVEAFDNTQRQWARTSRDAVTSTWLKKVISGYKKTTGKVLI</sequence>
<evidence type="ECO:0000313" key="2">
    <source>
        <dbReference type="Proteomes" id="UP000291124"/>
    </source>
</evidence>
<accession>A0A4P6YB22</accession>
<protein>
    <submittedName>
        <fullName evidence="1">NgoBV family restriction endonuclease</fullName>
    </submittedName>
</protein>
<dbReference type="Proteomes" id="UP000291124">
    <property type="component" value="Chromosome"/>
</dbReference>
<reference evidence="2" key="1">
    <citation type="submission" date="2019-03" db="EMBL/GenBank/DDBJ databases">
        <title>Flavobacterium sp.</title>
        <authorList>
            <person name="Kim H."/>
        </authorList>
    </citation>
    <scope>NUCLEOTIDE SEQUENCE [LARGE SCALE GENOMIC DNA]</scope>
    <source>
        <strain evidence="2">GS13</strain>
    </source>
</reference>
<keyword evidence="1" id="KW-0255">Endonuclease</keyword>
<keyword evidence="1" id="KW-0540">Nuclease</keyword>
<dbReference type="EMBL" id="CP037933">
    <property type="protein sequence ID" value="QBN19358.1"/>
    <property type="molecule type" value="Genomic_DNA"/>
</dbReference>
<dbReference type="GO" id="GO:0009036">
    <property type="term" value="F:type II site-specific deoxyribonuclease activity"/>
    <property type="evidence" value="ECO:0007669"/>
    <property type="project" value="InterPro"/>
</dbReference>
<dbReference type="RefSeq" id="WP_133276876.1">
    <property type="nucleotide sequence ID" value="NZ_CP037933.1"/>
</dbReference>
<dbReference type="KEGG" id="fnk:E1750_11315"/>
<organism evidence="1 2">
    <name type="scientific">Flavobacterium nackdongense</name>
    <dbReference type="NCBI Taxonomy" id="2547394"/>
    <lineage>
        <taxon>Bacteria</taxon>
        <taxon>Pseudomonadati</taxon>
        <taxon>Bacteroidota</taxon>
        <taxon>Flavobacteriia</taxon>
        <taxon>Flavobacteriales</taxon>
        <taxon>Flavobacteriaceae</taxon>
        <taxon>Flavobacterium</taxon>
    </lineage>
</organism>
<evidence type="ECO:0000313" key="1">
    <source>
        <dbReference type="EMBL" id="QBN19358.1"/>
    </source>
</evidence>
<dbReference type="REBASE" id="307808">
    <property type="entry name" value="FspGS13ORF11320P"/>
</dbReference>